<dbReference type="OrthoDB" id="202415at2759"/>
<keyword evidence="3" id="KW-0808">Transferase</keyword>
<dbReference type="Proteomes" id="UP000824998">
    <property type="component" value="Unassembled WGS sequence"/>
</dbReference>
<feature type="transmembrane region" description="Helical" evidence="1">
    <location>
        <begin position="12"/>
        <end position="30"/>
    </location>
</feature>
<protein>
    <submittedName>
        <fullName evidence="3">Glycosyl transferase family 90-domain-containing protein</fullName>
    </submittedName>
</protein>
<proteinExistence type="predicted"/>
<dbReference type="PANTHER" id="PTHR12203:SF63">
    <property type="entry name" value="GLYCOSYL TRANSFERASE CAP10 DOMAIN-CONTAINING PROTEIN"/>
    <property type="match status" value="1"/>
</dbReference>
<evidence type="ECO:0000313" key="3">
    <source>
        <dbReference type="EMBL" id="KAG9238242.1"/>
    </source>
</evidence>
<feature type="domain" description="Glycosyl transferase CAP10" evidence="2">
    <location>
        <begin position="139"/>
        <end position="409"/>
    </location>
</feature>
<organism evidence="3 4">
    <name type="scientific">Amylocarpus encephaloides</name>
    <dbReference type="NCBI Taxonomy" id="45428"/>
    <lineage>
        <taxon>Eukaryota</taxon>
        <taxon>Fungi</taxon>
        <taxon>Dikarya</taxon>
        <taxon>Ascomycota</taxon>
        <taxon>Pezizomycotina</taxon>
        <taxon>Leotiomycetes</taxon>
        <taxon>Helotiales</taxon>
        <taxon>Helotiales incertae sedis</taxon>
        <taxon>Amylocarpus</taxon>
    </lineage>
</organism>
<dbReference type="AlphaFoldDB" id="A0A9P8C9A9"/>
<dbReference type="EMBL" id="MU251373">
    <property type="protein sequence ID" value="KAG9238242.1"/>
    <property type="molecule type" value="Genomic_DNA"/>
</dbReference>
<evidence type="ECO:0000256" key="1">
    <source>
        <dbReference type="SAM" id="Phobius"/>
    </source>
</evidence>
<evidence type="ECO:0000313" key="4">
    <source>
        <dbReference type="Proteomes" id="UP000824998"/>
    </source>
</evidence>
<keyword evidence="4" id="KW-1185">Reference proteome</keyword>
<keyword evidence="1" id="KW-0472">Membrane</keyword>
<accession>A0A9P8C9A9</accession>
<evidence type="ECO:0000259" key="2">
    <source>
        <dbReference type="SMART" id="SM00672"/>
    </source>
</evidence>
<comment type="caution">
    <text evidence="3">The sequence shown here is derived from an EMBL/GenBank/DDBJ whole genome shotgun (WGS) entry which is preliminary data.</text>
</comment>
<dbReference type="InterPro" id="IPR051091">
    <property type="entry name" value="O-Glucosyltr/Glycosyltrsf_90"/>
</dbReference>
<dbReference type="InterPro" id="IPR006598">
    <property type="entry name" value="CAP10"/>
</dbReference>
<gene>
    <name evidence="3" type="ORF">BJ875DRAFT_71356</name>
</gene>
<dbReference type="SMART" id="SM00672">
    <property type="entry name" value="CAP10"/>
    <property type="match status" value="1"/>
</dbReference>
<keyword evidence="1" id="KW-1133">Transmembrane helix</keyword>
<dbReference type="PANTHER" id="PTHR12203">
    <property type="entry name" value="KDEL LYS-ASP-GLU-LEU CONTAINING - RELATED"/>
    <property type="match status" value="1"/>
</dbReference>
<reference evidence="3" key="1">
    <citation type="journal article" date="2021" name="IMA Fungus">
        <title>Genomic characterization of three marine fungi, including Emericellopsis atlantica sp. nov. with signatures of a generalist lifestyle and marine biomass degradation.</title>
        <authorList>
            <person name="Hagestad O.C."/>
            <person name="Hou L."/>
            <person name="Andersen J.H."/>
            <person name="Hansen E.H."/>
            <person name="Altermark B."/>
            <person name="Li C."/>
            <person name="Kuhnert E."/>
            <person name="Cox R.J."/>
            <person name="Crous P.W."/>
            <person name="Spatafora J.W."/>
            <person name="Lail K."/>
            <person name="Amirebrahimi M."/>
            <person name="Lipzen A."/>
            <person name="Pangilinan J."/>
            <person name="Andreopoulos W."/>
            <person name="Hayes R.D."/>
            <person name="Ng V."/>
            <person name="Grigoriev I.V."/>
            <person name="Jackson S.A."/>
            <person name="Sutton T.D.S."/>
            <person name="Dobson A.D.W."/>
            <person name="Rama T."/>
        </authorList>
    </citation>
    <scope>NUCLEOTIDE SEQUENCE</scope>
    <source>
        <strain evidence="3">TRa018bII</strain>
    </source>
</reference>
<dbReference type="Pfam" id="PF05686">
    <property type="entry name" value="Glyco_transf_90"/>
    <property type="match status" value="1"/>
</dbReference>
<dbReference type="GO" id="GO:0016740">
    <property type="term" value="F:transferase activity"/>
    <property type="evidence" value="ECO:0007669"/>
    <property type="project" value="UniProtKB-KW"/>
</dbReference>
<sequence>MCVLAPRRGRRINPRVPILLAVVIIIGIYWTDSISIFTSFHKDKVNGSPNLFMGEKQCRRAFSQLMKEIDGSVERLDGKKLELKKQNEDIKGMVEGRVKDGKLFVISAEYHPNRDMLFERQAVLHALHRALITSPPSEPLPDTVFTFSILDSPRTDVWSFARNNEPQQMRKGNWWVMPHFGHWSWPKRFIGTLDEVRRKVEVVEREINGWDGKLAKAIWRGTVWFNGVGNNQLRPKLLEATKDKPWADVQNMKWVTNAVDAKNAINIEDFCKYKYIIYTEGVTYSGRLPYHLLCNSVIITPPLQFNMHTTHLLRPLISASLPFSPSFTSNTPPGTNPRWPTAYSAEKANIVFVEPDWRDLEQTIQYLEAHQDVAKGIAANQRRTFGGNGGGVLGEAAEVCYWRQLLRSWASVVTPKNGTVQAGDRYPDERIWAEGVRWETFSLVSQTRWPRA</sequence>
<name>A0A9P8C9A9_9HELO</name>
<keyword evidence="1" id="KW-0812">Transmembrane</keyword>